<evidence type="ECO:0000313" key="2">
    <source>
        <dbReference type="Proteomes" id="UP000282971"/>
    </source>
</evidence>
<proteinExistence type="predicted"/>
<dbReference type="Proteomes" id="UP000282971">
    <property type="component" value="Unassembled WGS sequence"/>
</dbReference>
<dbReference type="EMBL" id="SACN01000003">
    <property type="protein sequence ID" value="RVT90232.1"/>
    <property type="molecule type" value="Genomic_DNA"/>
</dbReference>
<organism evidence="1 2">
    <name type="scientific">Sphingomonas crocodyli</name>
    <dbReference type="NCBI Taxonomy" id="1979270"/>
    <lineage>
        <taxon>Bacteria</taxon>
        <taxon>Pseudomonadati</taxon>
        <taxon>Pseudomonadota</taxon>
        <taxon>Alphaproteobacteria</taxon>
        <taxon>Sphingomonadales</taxon>
        <taxon>Sphingomonadaceae</taxon>
        <taxon>Sphingomonas</taxon>
    </lineage>
</organism>
<dbReference type="OrthoDB" id="7554058at2"/>
<keyword evidence="2" id="KW-1185">Reference proteome</keyword>
<evidence type="ECO:0000313" key="1">
    <source>
        <dbReference type="EMBL" id="RVT90232.1"/>
    </source>
</evidence>
<gene>
    <name evidence="1" type="ORF">EOD43_18225</name>
</gene>
<accession>A0A437LXX8</accession>
<dbReference type="AlphaFoldDB" id="A0A437LXX8"/>
<comment type="caution">
    <text evidence="1">The sequence shown here is derived from an EMBL/GenBank/DDBJ whole genome shotgun (WGS) entry which is preliminary data.</text>
</comment>
<protein>
    <submittedName>
        <fullName evidence="1">Uncharacterized protein</fullName>
    </submittedName>
</protein>
<sequence length="304" mass="32905">MSFVVVMGGQELAVGHPVDRLSAARLAFRTGVTGKGLEDATKRFTAQFMQRLGQRVSSEQIATIVKAEQARQHGLASCRAGDNDAATLFLAHAEALCDEAALSRHARLAALSFQLAAQAYVHYRRRNRAEAISALESAIVTACELEAIHGHDMEFQRVHLARNILRVRASTPTDRTVLFDIVGLLHYIGGDRSRWPLPTAQNLGNPTNLSESQSSWAIDELLLNLALPAIDIGSAGGLLPSFIKAEGLSQTKNWCRAISSLRAGELQHAIDDATLFFEEGGSRLVQAGQYLDGLLDQVGIQIDG</sequence>
<dbReference type="RefSeq" id="WP_127745484.1">
    <property type="nucleotide sequence ID" value="NZ_SACN01000003.1"/>
</dbReference>
<name>A0A437LXX8_9SPHN</name>
<reference evidence="1 2" key="1">
    <citation type="submission" date="2019-01" db="EMBL/GenBank/DDBJ databases">
        <authorList>
            <person name="Chen W.-M."/>
        </authorList>
    </citation>
    <scope>NUCLEOTIDE SEQUENCE [LARGE SCALE GENOMIC DNA]</scope>
    <source>
        <strain evidence="1 2">CCP-7</strain>
    </source>
</reference>